<keyword evidence="7" id="KW-0067">ATP-binding</keyword>
<feature type="domain" description="Histidine kinase/HSP90-like ATPase" evidence="11">
    <location>
        <begin position="366"/>
        <end position="451"/>
    </location>
</feature>
<keyword evidence="4" id="KW-0808">Transferase</keyword>
<evidence type="ECO:0000256" key="3">
    <source>
        <dbReference type="ARBA" id="ARBA00022553"/>
    </source>
</evidence>
<keyword evidence="3" id="KW-0597">Phosphoprotein</keyword>
<dbReference type="Pfam" id="PF07730">
    <property type="entry name" value="HisKA_3"/>
    <property type="match status" value="1"/>
</dbReference>
<keyword evidence="10" id="KW-0472">Membrane</keyword>
<evidence type="ECO:0000256" key="4">
    <source>
        <dbReference type="ARBA" id="ARBA00022679"/>
    </source>
</evidence>
<evidence type="ECO:0000313" key="13">
    <source>
        <dbReference type="EMBL" id="TQL49547.1"/>
    </source>
</evidence>
<keyword evidence="6 13" id="KW-0418">Kinase</keyword>
<evidence type="ECO:0000256" key="6">
    <source>
        <dbReference type="ARBA" id="ARBA00022777"/>
    </source>
</evidence>
<sequence length="477" mass="51099">MRRAYPVGMEAVARFFGADVQWTRPGPTTAERWTDLRYAVYWLLAAACGLEFLRGMGAVDNAPAQILWQYVGTASGALLLALRRSHPLVTAAGAAVHMLVLGVLIPPVMSTLPMQVIYFFALFSGVSWARDRRALTYVVGGVVAVMFLWLTWAFALTSGVSKLTRSLGIEDPATVTGLLSPTTSVVLYTVLNNIFFFGGAILLGQMSWRGAWRTAEVVRQAETIRQQTARLRDQAVVAERLRIARELHDVVAHHVSVMGVQASAARRVLTRDPEAAATALSAVETSSRQAVGQMRDLLGTLRSGEKAADGTDGDATGETNRTPQPDLAALEELIDQAAAPTLEIGFRLVETPEGAAAQVSPPVQLSCYRIVQESLANVRRHSTATRANVVVRVAEDWVEVEVVDNGSPRPGTSGTGLGQLGMRERAQHLGGLAEMGPRRVGGYRVRVRFPVSGTPPTDPSDGAASDAGAAPLVESGR</sequence>
<comment type="catalytic activity">
    <reaction evidence="1">
        <text>ATP + protein L-histidine = ADP + protein N-phospho-L-histidine.</text>
        <dbReference type="EC" id="2.7.13.3"/>
    </reaction>
</comment>
<feature type="compositionally biased region" description="Low complexity" evidence="9">
    <location>
        <begin position="459"/>
        <end position="471"/>
    </location>
</feature>
<feature type="transmembrane region" description="Helical" evidence="10">
    <location>
        <begin position="38"/>
        <end position="56"/>
    </location>
</feature>
<evidence type="ECO:0000259" key="11">
    <source>
        <dbReference type="Pfam" id="PF02518"/>
    </source>
</evidence>
<dbReference type="InterPro" id="IPR036890">
    <property type="entry name" value="HATPase_C_sf"/>
</dbReference>
<evidence type="ECO:0000256" key="10">
    <source>
        <dbReference type="SAM" id="Phobius"/>
    </source>
</evidence>
<feature type="transmembrane region" description="Helical" evidence="10">
    <location>
        <begin position="185"/>
        <end position="203"/>
    </location>
</feature>
<evidence type="ECO:0000256" key="9">
    <source>
        <dbReference type="SAM" id="MobiDB-lite"/>
    </source>
</evidence>
<reference evidence="13 14" key="1">
    <citation type="submission" date="2019-06" db="EMBL/GenBank/DDBJ databases">
        <title>Sequencing the genomes of 1000 actinobacteria strains.</title>
        <authorList>
            <person name="Klenk H.-P."/>
        </authorList>
    </citation>
    <scope>NUCLEOTIDE SEQUENCE [LARGE SCALE GENOMIC DNA]</scope>
    <source>
        <strain evidence="13 14">DSM 12335</strain>
    </source>
</reference>
<dbReference type="GO" id="GO:0016020">
    <property type="term" value="C:membrane"/>
    <property type="evidence" value="ECO:0007669"/>
    <property type="project" value="InterPro"/>
</dbReference>
<organism evidence="13 14">
    <name type="scientific">Ornithinicoccus hortensis</name>
    <dbReference type="NCBI Taxonomy" id="82346"/>
    <lineage>
        <taxon>Bacteria</taxon>
        <taxon>Bacillati</taxon>
        <taxon>Actinomycetota</taxon>
        <taxon>Actinomycetes</taxon>
        <taxon>Micrococcales</taxon>
        <taxon>Intrasporangiaceae</taxon>
        <taxon>Ornithinicoccus</taxon>
    </lineage>
</organism>
<keyword evidence="10" id="KW-0812">Transmembrane</keyword>
<dbReference type="EC" id="2.7.13.3" evidence="2"/>
<dbReference type="GO" id="GO:0046983">
    <property type="term" value="F:protein dimerization activity"/>
    <property type="evidence" value="ECO:0007669"/>
    <property type="project" value="InterPro"/>
</dbReference>
<feature type="transmembrane region" description="Helical" evidence="10">
    <location>
        <begin position="88"/>
        <end position="106"/>
    </location>
</feature>
<dbReference type="InterPro" id="IPR003594">
    <property type="entry name" value="HATPase_dom"/>
</dbReference>
<feature type="transmembrane region" description="Helical" evidence="10">
    <location>
        <begin position="112"/>
        <end position="129"/>
    </location>
</feature>
<feature type="region of interest" description="Disordered" evidence="9">
    <location>
        <begin position="447"/>
        <end position="477"/>
    </location>
</feature>
<dbReference type="PANTHER" id="PTHR24421:SF10">
    <property type="entry name" value="NITRATE_NITRITE SENSOR PROTEIN NARQ"/>
    <property type="match status" value="1"/>
</dbReference>
<dbReference type="InterPro" id="IPR050482">
    <property type="entry name" value="Sensor_HK_TwoCompSys"/>
</dbReference>
<dbReference type="SUPFAM" id="SSF55874">
    <property type="entry name" value="ATPase domain of HSP90 chaperone/DNA topoisomerase II/histidine kinase"/>
    <property type="match status" value="1"/>
</dbReference>
<dbReference type="AlphaFoldDB" id="A0A542YNC0"/>
<feature type="transmembrane region" description="Helical" evidence="10">
    <location>
        <begin position="134"/>
        <end position="155"/>
    </location>
</feature>
<feature type="region of interest" description="Disordered" evidence="9">
    <location>
        <begin position="301"/>
        <end position="322"/>
    </location>
</feature>
<evidence type="ECO:0000256" key="1">
    <source>
        <dbReference type="ARBA" id="ARBA00000085"/>
    </source>
</evidence>
<dbReference type="CDD" id="cd16917">
    <property type="entry name" value="HATPase_UhpB-NarQ-NarX-like"/>
    <property type="match status" value="1"/>
</dbReference>
<dbReference type="InterPro" id="IPR011712">
    <property type="entry name" value="Sig_transdc_His_kin_sub3_dim/P"/>
</dbReference>
<evidence type="ECO:0000256" key="2">
    <source>
        <dbReference type="ARBA" id="ARBA00012438"/>
    </source>
</evidence>
<name>A0A542YNC0_9MICO</name>
<protein>
    <recommendedName>
        <fullName evidence="2">histidine kinase</fullName>
        <ecNumber evidence="2">2.7.13.3</ecNumber>
    </recommendedName>
</protein>
<dbReference type="GO" id="GO:0000155">
    <property type="term" value="F:phosphorelay sensor kinase activity"/>
    <property type="evidence" value="ECO:0007669"/>
    <property type="project" value="InterPro"/>
</dbReference>
<gene>
    <name evidence="13" type="ORF">FB467_0622</name>
</gene>
<keyword evidence="10" id="KW-1133">Transmembrane helix</keyword>
<keyword evidence="14" id="KW-1185">Reference proteome</keyword>
<accession>A0A542YNC0</accession>
<dbReference type="GO" id="GO:0005524">
    <property type="term" value="F:ATP binding"/>
    <property type="evidence" value="ECO:0007669"/>
    <property type="project" value="UniProtKB-KW"/>
</dbReference>
<evidence type="ECO:0000259" key="12">
    <source>
        <dbReference type="Pfam" id="PF07730"/>
    </source>
</evidence>
<dbReference type="EMBL" id="VFOP01000001">
    <property type="protein sequence ID" value="TQL49547.1"/>
    <property type="molecule type" value="Genomic_DNA"/>
</dbReference>
<proteinExistence type="predicted"/>
<keyword evidence="8" id="KW-0902">Two-component regulatory system</keyword>
<evidence type="ECO:0000313" key="14">
    <source>
        <dbReference type="Proteomes" id="UP000319516"/>
    </source>
</evidence>
<dbReference type="Proteomes" id="UP000319516">
    <property type="component" value="Unassembled WGS sequence"/>
</dbReference>
<evidence type="ECO:0000256" key="7">
    <source>
        <dbReference type="ARBA" id="ARBA00022840"/>
    </source>
</evidence>
<dbReference type="Pfam" id="PF02518">
    <property type="entry name" value="HATPase_c"/>
    <property type="match status" value="1"/>
</dbReference>
<keyword evidence="5" id="KW-0547">Nucleotide-binding</keyword>
<feature type="domain" description="Signal transduction histidine kinase subgroup 3 dimerisation and phosphoacceptor" evidence="12">
    <location>
        <begin position="239"/>
        <end position="304"/>
    </location>
</feature>
<evidence type="ECO:0000256" key="8">
    <source>
        <dbReference type="ARBA" id="ARBA00023012"/>
    </source>
</evidence>
<dbReference type="Gene3D" id="1.20.5.1930">
    <property type="match status" value="1"/>
</dbReference>
<dbReference type="Gene3D" id="3.30.565.10">
    <property type="entry name" value="Histidine kinase-like ATPase, C-terminal domain"/>
    <property type="match status" value="1"/>
</dbReference>
<feature type="transmembrane region" description="Helical" evidence="10">
    <location>
        <begin position="62"/>
        <end position="81"/>
    </location>
</feature>
<dbReference type="PANTHER" id="PTHR24421">
    <property type="entry name" value="NITRATE/NITRITE SENSOR PROTEIN NARX-RELATED"/>
    <property type="match status" value="1"/>
</dbReference>
<comment type="caution">
    <text evidence="13">The sequence shown here is derived from an EMBL/GenBank/DDBJ whole genome shotgun (WGS) entry which is preliminary data.</text>
</comment>
<evidence type="ECO:0000256" key="5">
    <source>
        <dbReference type="ARBA" id="ARBA00022741"/>
    </source>
</evidence>